<organism evidence="1 2">
    <name type="scientific">Dibothriocephalus latus</name>
    <name type="common">Fish tapeworm</name>
    <name type="synonym">Diphyllobothrium latum</name>
    <dbReference type="NCBI Taxonomy" id="60516"/>
    <lineage>
        <taxon>Eukaryota</taxon>
        <taxon>Metazoa</taxon>
        <taxon>Spiralia</taxon>
        <taxon>Lophotrochozoa</taxon>
        <taxon>Platyhelminthes</taxon>
        <taxon>Cestoda</taxon>
        <taxon>Eucestoda</taxon>
        <taxon>Diphyllobothriidea</taxon>
        <taxon>Diphyllobothriidae</taxon>
        <taxon>Dibothriocephalus</taxon>
    </lineage>
</organism>
<reference evidence="1 2" key="1">
    <citation type="submission" date="2018-11" db="EMBL/GenBank/DDBJ databases">
        <authorList>
            <consortium name="Pathogen Informatics"/>
        </authorList>
    </citation>
    <scope>NUCLEOTIDE SEQUENCE [LARGE SCALE GENOMIC DNA]</scope>
</reference>
<evidence type="ECO:0000313" key="1">
    <source>
        <dbReference type="EMBL" id="VDN12132.1"/>
    </source>
</evidence>
<evidence type="ECO:0000313" key="2">
    <source>
        <dbReference type="Proteomes" id="UP000281553"/>
    </source>
</evidence>
<dbReference type="Pfam" id="PF14858">
    <property type="entry name" value="CFAP54_N"/>
    <property type="match status" value="1"/>
</dbReference>
<name>A0A3P7NUM7_DIBLA</name>
<protein>
    <submittedName>
        <fullName evidence="1">Uncharacterized protein</fullName>
    </submittedName>
</protein>
<dbReference type="EMBL" id="UYRU01053121">
    <property type="protein sequence ID" value="VDN12132.1"/>
    <property type="molecule type" value="Genomic_DNA"/>
</dbReference>
<dbReference type="OrthoDB" id="2104158at2759"/>
<dbReference type="Proteomes" id="UP000281553">
    <property type="component" value="Unassembled WGS sequence"/>
</dbReference>
<keyword evidence="2" id="KW-1185">Reference proteome</keyword>
<accession>A0A3P7NUM7</accession>
<proteinExistence type="predicted"/>
<sequence length="211" mass="23832">MNVEAESISREFLSLIASLINTESKHVDEKNIRSAVSKNQWPRNPTEKLISAYFERPLDQFVAVLEALRSVLAAAPVFASVEAIKAVLDTNVCEVIEELFLAGFSILCPNQHHTLARFRGIYENSQKSEEGPESRLMLLDFKAVDAYAYATPDFLMNAFDEESDVQSDAPNPVPRTNLRGLLDFMKMCLAYDQYDIFECLHDNANYSLKVN</sequence>
<dbReference type="InterPro" id="IPR027912">
    <property type="entry name" value="CFAP54"/>
</dbReference>
<dbReference type="AlphaFoldDB" id="A0A3P7NUM7"/>
<gene>
    <name evidence="1" type="ORF">DILT_LOCUS7963</name>
</gene>